<dbReference type="Proteomes" id="UP000269221">
    <property type="component" value="Unassembled WGS sequence"/>
</dbReference>
<dbReference type="STRING" id="333673.A0A3M0K071"/>
<dbReference type="EMBL" id="QRBI01000120">
    <property type="protein sequence ID" value="RMC06546.1"/>
    <property type="molecule type" value="Genomic_DNA"/>
</dbReference>
<proteinExistence type="predicted"/>
<comment type="caution">
    <text evidence="1">The sequence shown here is derived from an EMBL/GenBank/DDBJ whole genome shotgun (WGS) entry which is preliminary data.</text>
</comment>
<dbReference type="AlphaFoldDB" id="A0A3M0K071"/>
<evidence type="ECO:0000313" key="2">
    <source>
        <dbReference type="Proteomes" id="UP000269221"/>
    </source>
</evidence>
<reference evidence="1 2" key="1">
    <citation type="submission" date="2018-07" db="EMBL/GenBank/DDBJ databases">
        <title>A high quality draft genome assembly of the barn swallow (H. rustica rustica).</title>
        <authorList>
            <person name="Formenti G."/>
            <person name="Chiara M."/>
            <person name="Poveda L."/>
            <person name="Francoijs K.-J."/>
            <person name="Bonisoli-Alquati A."/>
            <person name="Canova L."/>
            <person name="Gianfranceschi L."/>
            <person name="Horner D.S."/>
            <person name="Saino N."/>
        </authorList>
    </citation>
    <scope>NUCLEOTIDE SEQUENCE [LARGE SCALE GENOMIC DNA]</scope>
    <source>
        <strain evidence="1">Chelidonia</strain>
        <tissue evidence="1">Blood</tissue>
    </source>
</reference>
<dbReference type="PANTHER" id="PTHR33332">
    <property type="entry name" value="REVERSE TRANSCRIPTASE DOMAIN-CONTAINING PROTEIN"/>
    <property type="match status" value="1"/>
</dbReference>
<dbReference type="OrthoDB" id="276744at2759"/>
<evidence type="ECO:0000313" key="1">
    <source>
        <dbReference type="EMBL" id="RMC06546.1"/>
    </source>
</evidence>
<name>A0A3M0K071_HIRRU</name>
<organism evidence="1 2">
    <name type="scientific">Hirundo rustica rustica</name>
    <dbReference type="NCBI Taxonomy" id="333673"/>
    <lineage>
        <taxon>Eukaryota</taxon>
        <taxon>Metazoa</taxon>
        <taxon>Chordata</taxon>
        <taxon>Craniata</taxon>
        <taxon>Vertebrata</taxon>
        <taxon>Euteleostomi</taxon>
        <taxon>Archelosauria</taxon>
        <taxon>Archosauria</taxon>
        <taxon>Dinosauria</taxon>
        <taxon>Saurischia</taxon>
        <taxon>Theropoda</taxon>
        <taxon>Coelurosauria</taxon>
        <taxon>Aves</taxon>
        <taxon>Neognathae</taxon>
        <taxon>Neoaves</taxon>
        <taxon>Telluraves</taxon>
        <taxon>Australaves</taxon>
        <taxon>Passeriformes</taxon>
        <taxon>Sylvioidea</taxon>
        <taxon>Hirundinidae</taxon>
        <taxon>Hirundo</taxon>
    </lineage>
</organism>
<gene>
    <name evidence="1" type="ORF">DUI87_15983</name>
</gene>
<sequence>MLDRWAELNSMRLNKGWVLNFGHNPRQSYRLGAEWLESGPVEKDCFPVMVNSPMNTSRCVPRKANGTLACLSNHVASRSRAGIVPLYSALVRPHFVSCVQFWTSQFKKDLEVLECVQRRAVEVVKRMEHKTCKEELRELEWFSLEKRRLSKDLFTLYNHLKGGCSHMEVDFFSQATSDMTREQSLTLGQGRIRLDIRKKLFTERLI</sequence>
<keyword evidence="2" id="KW-1185">Reference proteome</keyword>
<protein>
    <submittedName>
        <fullName evidence="1">Uncharacterized protein</fullName>
    </submittedName>
</protein>
<accession>A0A3M0K071</accession>